<protein>
    <submittedName>
        <fullName evidence="4">NAD(P)H-dependent oxidoreductase</fullName>
    </submittedName>
</protein>
<dbReference type="EMBL" id="JACYTR010000029">
    <property type="protein sequence ID" value="MBD8526718.1"/>
    <property type="molecule type" value="Genomic_DNA"/>
</dbReference>
<feature type="domain" description="NADPH-dependent FMN reductase-like" evidence="3">
    <location>
        <begin position="4"/>
        <end position="150"/>
    </location>
</feature>
<dbReference type="GO" id="GO:0016491">
    <property type="term" value="F:oxidoreductase activity"/>
    <property type="evidence" value="ECO:0007669"/>
    <property type="project" value="InterPro"/>
</dbReference>
<dbReference type="Proteomes" id="UP000613768">
    <property type="component" value="Unassembled WGS sequence"/>
</dbReference>
<keyword evidence="5" id="KW-1185">Reference proteome</keyword>
<dbReference type="PANTHER" id="PTHR30543">
    <property type="entry name" value="CHROMATE REDUCTASE"/>
    <property type="match status" value="1"/>
</dbReference>
<dbReference type="GO" id="GO:0005829">
    <property type="term" value="C:cytosol"/>
    <property type="evidence" value="ECO:0007669"/>
    <property type="project" value="TreeGrafter"/>
</dbReference>
<evidence type="ECO:0000256" key="2">
    <source>
        <dbReference type="ARBA" id="ARBA00022643"/>
    </source>
</evidence>
<organism evidence="4 5">
    <name type="scientific">Pseudomarimonas arenosa</name>
    <dbReference type="NCBI Taxonomy" id="2774145"/>
    <lineage>
        <taxon>Bacteria</taxon>
        <taxon>Pseudomonadati</taxon>
        <taxon>Pseudomonadota</taxon>
        <taxon>Gammaproteobacteria</taxon>
        <taxon>Lysobacterales</taxon>
        <taxon>Lysobacteraceae</taxon>
        <taxon>Pseudomarimonas</taxon>
    </lineage>
</organism>
<dbReference type="RefSeq" id="WP_192030138.1">
    <property type="nucleotide sequence ID" value="NZ_JACYTR010000029.1"/>
</dbReference>
<keyword evidence="2" id="KW-0288">FMN</keyword>
<dbReference type="Pfam" id="PF03358">
    <property type="entry name" value="FMN_red"/>
    <property type="match status" value="1"/>
</dbReference>
<reference evidence="4 5" key="1">
    <citation type="submission" date="2020-09" db="EMBL/GenBank/DDBJ databases">
        <title>Pseudoxanthomonas sp. CAU 1598 isolated from sand of Yaerae Beach.</title>
        <authorList>
            <person name="Kim W."/>
        </authorList>
    </citation>
    <scope>NUCLEOTIDE SEQUENCE [LARGE SCALE GENOMIC DNA]</scope>
    <source>
        <strain evidence="4 5">CAU 1598</strain>
    </source>
</reference>
<sequence>MSLKLVMFYGSARSSRQGIKAARFIKRQCEARGHQVSLIEPLSHPLPLLDKMYKEYAEGEAPSVLQQMAEAISAADAFVVVSGEYNHTVPPGLSNLMDHFLEQYYFKPSAIVSYSAGPFGGVRAAMTLRAMLGELGTPSIPSTLPISQVHKAFSDEGDALDTAYEKRADKFLTELEWYAHALKRAREHGCKRAACESSEAGVGKS</sequence>
<dbReference type="PANTHER" id="PTHR30543:SF21">
    <property type="entry name" value="NAD(P)H-DEPENDENT FMN REDUCTASE LOT6"/>
    <property type="match status" value="1"/>
</dbReference>
<name>A0AAW3ZLU5_9GAMM</name>
<evidence type="ECO:0000259" key="3">
    <source>
        <dbReference type="Pfam" id="PF03358"/>
    </source>
</evidence>
<dbReference type="InterPro" id="IPR005025">
    <property type="entry name" value="FMN_Rdtase-like_dom"/>
</dbReference>
<accession>A0AAW3ZLU5</accession>
<dbReference type="SUPFAM" id="SSF52218">
    <property type="entry name" value="Flavoproteins"/>
    <property type="match status" value="1"/>
</dbReference>
<proteinExistence type="predicted"/>
<dbReference type="AlphaFoldDB" id="A0AAW3ZLU5"/>
<dbReference type="GO" id="GO:0010181">
    <property type="term" value="F:FMN binding"/>
    <property type="evidence" value="ECO:0007669"/>
    <property type="project" value="TreeGrafter"/>
</dbReference>
<evidence type="ECO:0000313" key="4">
    <source>
        <dbReference type="EMBL" id="MBD8526718.1"/>
    </source>
</evidence>
<evidence type="ECO:0000313" key="5">
    <source>
        <dbReference type="Proteomes" id="UP000613768"/>
    </source>
</evidence>
<dbReference type="Gene3D" id="3.40.50.360">
    <property type="match status" value="1"/>
</dbReference>
<dbReference type="InterPro" id="IPR029039">
    <property type="entry name" value="Flavoprotein-like_sf"/>
</dbReference>
<comment type="cofactor">
    <cofactor evidence="1">
        <name>FMN</name>
        <dbReference type="ChEBI" id="CHEBI:58210"/>
    </cofactor>
</comment>
<evidence type="ECO:0000256" key="1">
    <source>
        <dbReference type="ARBA" id="ARBA00001917"/>
    </source>
</evidence>
<dbReference type="InterPro" id="IPR050712">
    <property type="entry name" value="NAD(P)H-dep_reductase"/>
</dbReference>
<gene>
    <name evidence="4" type="ORF">IFO71_13325</name>
</gene>
<comment type="caution">
    <text evidence="4">The sequence shown here is derived from an EMBL/GenBank/DDBJ whole genome shotgun (WGS) entry which is preliminary data.</text>
</comment>
<keyword evidence="2" id="KW-0285">Flavoprotein</keyword>